<comment type="similarity">
    <text evidence="7">Belongs to the ATPase delta chain family.</text>
</comment>
<dbReference type="PANTHER" id="PTHR11910">
    <property type="entry name" value="ATP SYNTHASE DELTA CHAIN"/>
    <property type="match status" value="1"/>
</dbReference>
<evidence type="ECO:0000313" key="9">
    <source>
        <dbReference type="Proteomes" id="UP001299265"/>
    </source>
</evidence>
<dbReference type="RefSeq" id="WP_231063030.1">
    <property type="nucleotide sequence ID" value="NZ_JAJNOR010000006.1"/>
</dbReference>
<comment type="function">
    <text evidence="7">This protein is part of the stalk that links CF(0) to CF(1). It either transmits conformational changes from CF(0) to CF(1) or is implicated in proton conduction.</text>
</comment>
<keyword evidence="2 7" id="KW-0813">Transport</keyword>
<dbReference type="PRINTS" id="PR00125">
    <property type="entry name" value="ATPASEDELTA"/>
</dbReference>
<accession>A0AAP2W9B1</accession>
<protein>
    <recommendedName>
        <fullName evidence="7">ATP synthase subunit delta</fullName>
    </recommendedName>
    <alternativeName>
        <fullName evidence="7">ATP synthase F(1) sector subunit delta</fullName>
    </alternativeName>
    <alternativeName>
        <fullName evidence="7">F-type ATPase subunit delta</fullName>
        <shortName evidence="7">F-ATPase subunit delta</shortName>
    </alternativeName>
</protein>
<evidence type="ECO:0000256" key="7">
    <source>
        <dbReference type="HAMAP-Rule" id="MF_01416"/>
    </source>
</evidence>
<evidence type="ECO:0000256" key="5">
    <source>
        <dbReference type="ARBA" id="ARBA00023136"/>
    </source>
</evidence>
<dbReference type="GO" id="GO:0045259">
    <property type="term" value="C:proton-transporting ATP synthase complex"/>
    <property type="evidence" value="ECO:0007669"/>
    <property type="project" value="UniProtKB-KW"/>
</dbReference>
<dbReference type="EMBL" id="JAJNOR010000006">
    <property type="protein sequence ID" value="MCD2493165.1"/>
    <property type="molecule type" value="Genomic_DNA"/>
</dbReference>
<dbReference type="Proteomes" id="UP001299265">
    <property type="component" value="Unassembled WGS sequence"/>
</dbReference>
<comment type="subcellular location">
    <subcellularLocation>
        <location evidence="7">Cell membrane</location>
        <topology evidence="7">Peripheral membrane protein</topology>
    </subcellularLocation>
    <subcellularLocation>
        <location evidence="1">Membrane</location>
    </subcellularLocation>
</comment>
<keyword evidence="5 7" id="KW-0472">Membrane</keyword>
<dbReference type="HAMAP" id="MF_01416">
    <property type="entry name" value="ATP_synth_delta_bact"/>
    <property type="match status" value="1"/>
</dbReference>
<evidence type="ECO:0000256" key="4">
    <source>
        <dbReference type="ARBA" id="ARBA00023065"/>
    </source>
</evidence>
<comment type="caution">
    <text evidence="8">The sequence shown here is derived from an EMBL/GenBank/DDBJ whole genome shotgun (WGS) entry which is preliminary data.</text>
</comment>
<evidence type="ECO:0000256" key="6">
    <source>
        <dbReference type="ARBA" id="ARBA00023310"/>
    </source>
</evidence>
<dbReference type="InterPro" id="IPR000711">
    <property type="entry name" value="ATPase_OSCP/dsu"/>
</dbReference>
<proteinExistence type="inferred from homology"/>
<evidence type="ECO:0000256" key="2">
    <source>
        <dbReference type="ARBA" id="ARBA00022448"/>
    </source>
</evidence>
<gene>
    <name evidence="7" type="primary">atpH</name>
    <name evidence="8" type="ORF">LQE92_11105</name>
</gene>
<keyword evidence="9" id="KW-1185">Reference proteome</keyword>
<dbReference type="GO" id="GO:0005886">
    <property type="term" value="C:plasma membrane"/>
    <property type="evidence" value="ECO:0007669"/>
    <property type="project" value="UniProtKB-SubCell"/>
</dbReference>
<keyword evidence="4 7" id="KW-0406">Ion transport</keyword>
<evidence type="ECO:0000256" key="3">
    <source>
        <dbReference type="ARBA" id="ARBA00022781"/>
    </source>
</evidence>
<keyword evidence="7" id="KW-1003">Cell membrane</keyword>
<dbReference type="AlphaFoldDB" id="A0AAP2W9B1"/>
<dbReference type="GO" id="GO:0046933">
    <property type="term" value="F:proton-transporting ATP synthase activity, rotational mechanism"/>
    <property type="evidence" value="ECO:0007669"/>
    <property type="project" value="UniProtKB-UniRule"/>
</dbReference>
<organism evidence="8 9">
    <name type="scientific">Lientehia hominis</name>
    <dbReference type="NCBI Taxonomy" id="2897778"/>
    <lineage>
        <taxon>Bacteria</taxon>
        <taxon>Bacillati</taxon>
        <taxon>Bacillota</taxon>
        <taxon>Clostridia</taxon>
        <taxon>Lachnospirales</taxon>
        <taxon>Lachnospiraceae</taxon>
        <taxon>Lientehia</taxon>
    </lineage>
</organism>
<comment type="function">
    <text evidence="7">F(1)F(0) ATP synthase produces ATP from ADP in the presence of a proton or sodium gradient. F-type ATPases consist of two structural domains, F(1) containing the extramembraneous catalytic core and F(0) containing the membrane proton channel, linked together by a central stalk and a peripheral stalk. During catalysis, ATP synthesis in the catalytic domain of F(1) is coupled via a rotary mechanism of the central stalk subunits to proton translocation.</text>
</comment>
<sequence>MAKLISKIYGEALFETALDVKNVDGLYAEAEAVREILSDNPKLLKLFNHPNIIKEEKLEVMESVFKGRVSAEMTGFLRVVIEKGRQNELDAVLSYFIGKVKEYKNIGIAFVTSAAPLSDAQKKQIEQKLLETTKYEEFEMNFYIDESLIGGLVIRIGDRVVDSSVKSRLYELKKELMKIQLG</sequence>
<keyword evidence="6 7" id="KW-0066">ATP synthesis</keyword>
<evidence type="ECO:0000256" key="1">
    <source>
        <dbReference type="ARBA" id="ARBA00004370"/>
    </source>
</evidence>
<evidence type="ECO:0000313" key="8">
    <source>
        <dbReference type="EMBL" id="MCD2493165.1"/>
    </source>
</evidence>
<dbReference type="Pfam" id="PF00213">
    <property type="entry name" value="OSCP"/>
    <property type="match status" value="1"/>
</dbReference>
<keyword evidence="7" id="KW-0139">CF(1)</keyword>
<name>A0AAP2W9B1_9FIRM</name>
<dbReference type="Gene3D" id="1.10.520.20">
    <property type="entry name" value="N-terminal domain of the delta subunit of the F1F0-ATP synthase"/>
    <property type="match status" value="1"/>
</dbReference>
<dbReference type="InterPro" id="IPR026015">
    <property type="entry name" value="ATP_synth_OSCP/delta_N_sf"/>
</dbReference>
<reference evidence="8 9" key="1">
    <citation type="submission" date="2021-11" db="EMBL/GenBank/DDBJ databases">
        <title>Lacrimispora sp. nov. NSJ-141 isolated from human feces.</title>
        <authorList>
            <person name="Abdugheni R."/>
        </authorList>
    </citation>
    <scope>NUCLEOTIDE SEQUENCE [LARGE SCALE GENOMIC DNA]</scope>
    <source>
        <strain evidence="8 9">NSJ-141</strain>
    </source>
</reference>
<dbReference type="NCBIfam" id="TIGR01145">
    <property type="entry name" value="ATP_synt_delta"/>
    <property type="match status" value="1"/>
</dbReference>
<dbReference type="SUPFAM" id="SSF47928">
    <property type="entry name" value="N-terminal domain of the delta subunit of the F1F0-ATP synthase"/>
    <property type="match status" value="1"/>
</dbReference>
<keyword evidence="3 7" id="KW-0375">Hydrogen ion transport</keyword>